<organism evidence="1">
    <name type="scientific">Brassica napus</name>
    <name type="common">Rape</name>
    <dbReference type="NCBI Taxonomy" id="3708"/>
    <lineage>
        <taxon>Eukaryota</taxon>
        <taxon>Viridiplantae</taxon>
        <taxon>Streptophyta</taxon>
        <taxon>Embryophyta</taxon>
        <taxon>Tracheophyta</taxon>
        <taxon>Spermatophyta</taxon>
        <taxon>Magnoliopsida</taxon>
        <taxon>eudicotyledons</taxon>
        <taxon>Gunneridae</taxon>
        <taxon>Pentapetalae</taxon>
        <taxon>rosids</taxon>
        <taxon>malvids</taxon>
        <taxon>Brassicales</taxon>
        <taxon>Brassicaceae</taxon>
        <taxon>Brassiceae</taxon>
        <taxon>Brassica</taxon>
    </lineage>
</organism>
<sequence length="37" mass="4181">MEAVINSSKLLVVCNHPVIADRNGFKYQFIESTRKAT</sequence>
<protein>
    <submittedName>
        <fullName evidence="1">(rape) hypothetical protein</fullName>
    </submittedName>
</protein>
<dbReference type="EMBL" id="HG994369">
    <property type="protein sequence ID" value="CAF1936542.1"/>
    <property type="molecule type" value="Genomic_DNA"/>
</dbReference>
<dbReference type="AlphaFoldDB" id="A0A816LG86"/>
<gene>
    <name evidence="1" type="ORF">DARMORV10_C05P60030.1</name>
</gene>
<dbReference type="Proteomes" id="UP001295469">
    <property type="component" value="Chromosome C05"/>
</dbReference>
<proteinExistence type="predicted"/>
<reference evidence="1" key="1">
    <citation type="submission" date="2021-01" db="EMBL/GenBank/DDBJ databases">
        <authorList>
            <consortium name="Genoscope - CEA"/>
            <person name="William W."/>
        </authorList>
    </citation>
    <scope>NUCLEOTIDE SEQUENCE</scope>
</reference>
<evidence type="ECO:0000313" key="1">
    <source>
        <dbReference type="EMBL" id="CAF1936542.1"/>
    </source>
</evidence>
<name>A0A816LG86_BRANA</name>
<accession>A0A816LG86</accession>